<name>A0AAV7JQD9_9METZ</name>
<dbReference type="AlphaFoldDB" id="A0AAV7JQD9"/>
<accession>A0AAV7JQD9</accession>
<proteinExistence type="predicted"/>
<dbReference type="InterPro" id="IPR036397">
    <property type="entry name" value="RNaseH_sf"/>
</dbReference>
<evidence type="ECO:0000313" key="1">
    <source>
        <dbReference type="EMBL" id="KAI6651037.1"/>
    </source>
</evidence>
<dbReference type="Gene3D" id="3.30.420.10">
    <property type="entry name" value="Ribonuclease H-like superfamily/Ribonuclease H"/>
    <property type="match status" value="1"/>
</dbReference>
<sequence>MVITFVGKRGHVATVMLTEQRTVTAKWYCTVCLPEVFENLCEQRPKSGLRGLFCITIIQALTQQVQPETSLPTNPFKCLAIRHILLALHPTGCKASSLYFFVFAKVKDLMRGSRFSSPSEAADIYKEHLETLTKFQWCNMIEKWCERMKKCIQARWEYFEKI</sequence>
<dbReference type="Proteomes" id="UP001165289">
    <property type="component" value="Unassembled WGS sequence"/>
</dbReference>
<reference evidence="1 2" key="1">
    <citation type="journal article" date="2023" name="BMC Biol.">
        <title>The compact genome of the sponge Oopsacas minuta (Hexactinellida) is lacking key metazoan core genes.</title>
        <authorList>
            <person name="Santini S."/>
            <person name="Schenkelaars Q."/>
            <person name="Jourda C."/>
            <person name="Duchesne M."/>
            <person name="Belahbib H."/>
            <person name="Rocher C."/>
            <person name="Selva M."/>
            <person name="Riesgo A."/>
            <person name="Vervoort M."/>
            <person name="Leys S.P."/>
            <person name="Kodjabachian L."/>
            <person name="Le Bivic A."/>
            <person name="Borchiellini C."/>
            <person name="Claverie J.M."/>
            <person name="Renard E."/>
        </authorList>
    </citation>
    <scope>NUCLEOTIDE SEQUENCE [LARGE SCALE GENOMIC DNA]</scope>
    <source>
        <strain evidence="1">SPO-2</strain>
    </source>
</reference>
<evidence type="ECO:0008006" key="3">
    <source>
        <dbReference type="Google" id="ProtNLM"/>
    </source>
</evidence>
<dbReference type="GO" id="GO:0003676">
    <property type="term" value="F:nucleic acid binding"/>
    <property type="evidence" value="ECO:0007669"/>
    <property type="project" value="InterPro"/>
</dbReference>
<protein>
    <recommendedName>
        <fullName evidence="3">Mariner Mos1 transposase</fullName>
    </recommendedName>
</protein>
<comment type="caution">
    <text evidence="1">The sequence shown here is derived from an EMBL/GenBank/DDBJ whole genome shotgun (WGS) entry which is preliminary data.</text>
</comment>
<keyword evidence="2" id="KW-1185">Reference proteome</keyword>
<dbReference type="EMBL" id="JAKMXF010000308">
    <property type="protein sequence ID" value="KAI6651037.1"/>
    <property type="molecule type" value="Genomic_DNA"/>
</dbReference>
<gene>
    <name evidence="1" type="ORF">LOD99_5614</name>
</gene>
<evidence type="ECO:0000313" key="2">
    <source>
        <dbReference type="Proteomes" id="UP001165289"/>
    </source>
</evidence>
<organism evidence="1 2">
    <name type="scientific">Oopsacas minuta</name>
    <dbReference type="NCBI Taxonomy" id="111878"/>
    <lineage>
        <taxon>Eukaryota</taxon>
        <taxon>Metazoa</taxon>
        <taxon>Porifera</taxon>
        <taxon>Hexactinellida</taxon>
        <taxon>Hexasterophora</taxon>
        <taxon>Lyssacinosida</taxon>
        <taxon>Leucopsacidae</taxon>
        <taxon>Oopsacas</taxon>
    </lineage>
</organism>